<dbReference type="InterPro" id="IPR011146">
    <property type="entry name" value="HIT-like"/>
</dbReference>
<evidence type="ECO:0000256" key="3">
    <source>
        <dbReference type="PROSITE-ProRule" id="PRU00464"/>
    </source>
</evidence>
<gene>
    <name evidence="5" type="ORF">A2Y57_01150</name>
</gene>
<sequence>MVLIFFSFKHPLEETAHFWVNCEVNPLCEGHILIIPKKHFSCVADYPQAVYKEFVKLYSKFSNFLAKEYNSISTFEHGKVSQTVFHSHTHLIPYQGDLTTIIPEGKNRITKLNSLTDLKRIFEGAGGYLFFSIGDNLWTVDLSLAEPAFFRHRFAAALGKPERGDWRKMRGNRKIMSEVEQEISGLKKRWSRYHL</sequence>
<evidence type="ECO:0000313" key="5">
    <source>
        <dbReference type="EMBL" id="OGY24906.1"/>
    </source>
</evidence>
<dbReference type="GO" id="GO:0003824">
    <property type="term" value="F:catalytic activity"/>
    <property type="evidence" value="ECO:0007669"/>
    <property type="project" value="InterPro"/>
</dbReference>
<comment type="caution">
    <text evidence="5">The sequence shown here is derived from an EMBL/GenBank/DDBJ whole genome shotgun (WGS) entry which is preliminary data.</text>
</comment>
<evidence type="ECO:0000313" key="6">
    <source>
        <dbReference type="Proteomes" id="UP000177103"/>
    </source>
</evidence>
<dbReference type="InterPro" id="IPR001310">
    <property type="entry name" value="Histidine_triad_HIT"/>
</dbReference>
<dbReference type="Proteomes" id="UP000177103">
    <property type="component" value="Unassembled WGS sequence"/>
</dbReference>
<dbReference type="SUPFAM" id="SSF54197">
    <property type="entry name" value="HIT-like"/>
    <property type="match status" value="1"/>
</dbReference>
<protein>
    <recommendedName>
        <fullName evidence="4">HIT domain-containing protein</fullName>
    </recommendedName>
</protein>
<dbReference type="InterPro" id="IPR036265">
    <property type="entry name" value="HIT-like_sf"/>
</dbReference>
<dbReference type="Gene3D" id="3.30.428.10">
    <property type="entry name" value="HIT-like"/>
    <property type="match status" value="1"/>
</dbReference>
<dbReference type="PANTHER" id="PTHR46648:SF1">
    <property type="entry name" value="ADENOSINE 5'-MONOPHOSPHORAMIDASE HNT1"/>
    <property type="match status" value="1"/>
</dbReference>
<dbReference type="AlphaFoldDB" id="A0A1G1WB36"/>
<dbReference type="EMBL" id="MHCQ01000007">
    <property type="protein sequence ID" value="OGY24906.1"/>
    <property type="molecule type" value="Genomic_DNA"/>
</dbReference>
<feature type="active site" description="Tele-AMP-histidine intermediate" evidence="1">
    <location>
        <position position="88"/>
    </location>
</feature>
<dbReference type="GO" id="GO:0009117">
    <property type="term" value="P:nucleotide metabolic process"/>
    <property type="evidence" value="ECO:0007669"/>
    <property type="project" value="TreeGrafter"/>
</dbReference>
<feature type="short sequence motif" description="Histidine triad motif" evidence="2 3">
    <location>
        <begin position="86"/>
        <end position="90"/>
    </location>
</feature>
<dbReference type="Pfam" id="PF01230">
    <property type="entry name" value="HIT"/>
    <property type="match status" value="1"/>
</dbReference>
<evidence type="ECO:0000256" key="2">
    <source>
        <dbReference type="PIRSR" id="PIRSR601310-3"/>
    </source>
</evidence>
<dbReference type="PROSITE" id="PS51084">
    <property type="entry name" value="HIT_2"/>
    <property type="match status" value="1"/>
</dbReference>
<evidence type="ECO:0000256" key="1">
    <source>
        <dbReference type="PIRSR" id="PIRSR601310-1"/>
    </source>
</evidence>
<feature type="domain" description="HIT" evidence="4">
    <location>
        <begin position="1"/>
        <end position="101"/>
    </location>
</feature>
<evidence type="ECO:0000259" key="4">
    <source>
        <dbReference type="PROSITE" id="PS51084"/>
    </source>
</evidence>
<organism evidence="5 6">
    <name type="scientific">Candidatus Woykebacteria bacterium RBG_13_40_7b</name>
    <dbReference type="NCBI Taxonomy" id="1802594"/>
    <lineage>
        <taxon>Bacteria</taxon>
        <taxon>Candidatus Woykeibacteriota</taxon>
    </lineage>
</organism>
<dbReference type="PANTHER" id="PTHR46648">
    <property type="entry name" value="HIT FAMILY PROTEIN 1"/>
    <property type="match status" value="1"/>
</dbReference>
<reference evidence="5 6" key="1">
    <citation type="journal article" date="2016" name="Nat. Commun.">
        <title>Thousands of microbial genomes shed light on interconnected biogeochemical processes in an aquifer system.</title>
        <authorList>
            <person name="Anantharaman K."/>
            <person name="Brown C.T."/>
            <person name="Hug L.A."/>
            <person name="Sharon I."/>
            <person name="Castelle C.J."/>
            <person name="Probst A.J."/>
            <person name="Thomas B.C."/>
            <person name="Singh A."/>
            <person name="Wilkins M.J."/>
            <person name="Karaoz U."/>
            <person name="Brodie E.L."/>
            <person name="Williams K.H."/>
            <person name="Hubbard S.S."/>
            <person name="Banfield J.F."/>
        </authorList>
    </citation>
    <scope>NUCLEOTIDE SEQUENCE [LARGE SCALE GENOMIC DNA]</scope>
</reference>
<accession>A0A1G1WB36</accession>
<proteinExistence type="predicted"/>
<name>A0A1G1WB36_9BACT</name>